<evidence type="ECO:0000259" key="4">
    <source>
        <dbReference type="PROSITE" id="PS50089"/>
    </source>
</evidence>
<feature type="compositionally biased region" description="Low complexity" evidence="2">
    <location>
        <begin position="396"/>
        <end position="416"/>
    </location>
</feature>
<dbReference type="OrthoDB" id="3045089at2759"/>
<evidence type="ECO:0000256" key="1">
    <source>
        <dbReference type="PROSITE-ProRule" id="PRU00175"/>
    </source>
</evidence>
<keyword evidence="1" id="KW-0863">Zinc-finger</keyword>
<feature type="transmembrane region" description="Helical" evidence="3">
    <location>
        <begin position="291"/>
        <end position="312"/>
    </location>
</feature>
<dbReference type="PROSITE" id="PS50089">
    <property type="entry name" value="ZF_RING_2"/>
    <property type="match status" value="1"/>
</dbReference>
<sequence length="525" mass="57598">MAAAEAGVNIAEPPPQANGQQQEAPQLQPAPQQGQWLYNETLMETLSRSARQCIAAVAAFLVSFFCYLKVLKVLKWPWHGYLVVVLVARLLDGKVVCGITELLAGRWGGSFVSVHRILVALRTLETVLDVSSIGLVWCWYLGASAWVQVHTLSMAIVPCTMARLVNAIVAYVMDRHYSWMWVPDTVQALHVWPFTQLLLIILKVDGYLSQTWLPAFTPLLVLLGAMFITGMLFAYAELTNQPDTPLAERRLNAALVVLITVPTILMLAYWVMDFSWWLDSPDSVSPLTPHWLIIPLVLITCLLAGIASAVFVESVRQFMQASPYYKPPVRPPPGYRRPRYLQRVRRAVYRRYTGPLKEIVPSDAPAKKTQEGGGGVFSFLGIGGALTSLRATTTTSTTTGAVEGEATGSKHAAAAAGGEGGVAMPSDVSRLSATEKTPLLAESTAHAEAGHVTPGSQTGECPICNDRVCDTVIMECGHGDICYICAKKVHADRRKCPFCDQPMAWYHKVESTPYIVTRQVYRAIK</sequence>
<feature type="domain" description="RING-type" evidence="4">
    <location>
        <begin position="461"/>
        <end position="500"/>
    </location>
</feature>
<accession>A0A0G4F136</accession>
<evidence type="ECO:0000313" key="6">
    <source>
        <dbReference type="Proteomes" id="UP000041254"/>
    </source>
</evidence>
<evidence type="ECO:0000313" key="5">
    <source>
        <dbReference type="EMBL" id="CEM05407.1"/>
    </source>
</evidence>
<organism evidence="5 6">
    <name type="scientific">Vitrella brassicaformis (strain CCMP3155)</name>
    <dbReference type="NCBI Taxonomy" id="1169540"/>
    <lineage>
        <taxon>Eukaryota</taxon>
        <taxon>Sar</taxon>
        <taxon>Alveolata</taxon>
        <taxon>Colpodellida</taxon>
        <taxon>Vitrellaceae</taxon>
        <taxon>Vitrella</taxon>
    </lineage>
</organism>
<feature type="transmembrane region" description="Helical" evidence="3">
    <location>
        <begin position="152"/>
        <end position="173"/>
    </location>
</feature>
<dbReference type="AlphaFoldDB" id="A0A0G4F136"/>
<dbReference type="SUPFAM" id="SSF57850">
    <property type="entry name" value="RING/U-box"/>
    <property type="match status" value="1"/>
</dbReference>
<evidence type="ECO:0000256" key="3">
    <source>
        <dbReference type="SAM" id="Phobius"/>
    </source>
</evidence>
<dbReference type="InterPro" id="IPR051728">
    <property type="entry name" value="RING-FYVE_E3_ubiquitin-ligase"/>
</dbReference>
<dbReference type="Gene3D" id="3.30.40.10">
    <property type="entry name" value="Zinc/RING finger domain, C3HC4 (zinc finger)"/>
    <property type="match status" value="1"/>
</dbReference>
<keyword evidence="6" id="KW-1185">Reference proteome</keyword>
<dbReference type="InterPro" id="IPR013083">
    <property type="entry name" value="Znf_RING/FYVE/PHD"/>
</dbReference>
<name>A0A0G4F136_VITBC</name>
<dbReference type="EMBL" id="CDMY01000357">
    <property type="protein sequence ID" value="CEM05407.1"/>
    <property type="molecule type" value="Genomic_DNA"/>
</dbReference>
<feature type="region of interest" description="Disordered" evidence="2">
    <location>
        <begin position="1"/>
        <end position="25"/>
    </location>
</feature>
<keyword evidence="3" id="KW-1133">Transmembrane helix</keyword>
<keyword evidence="1" id="KW-0479">Metal-binding</keyword>
<dbReference type="InParanoid" id="A0A0G4F136"/>
<dbReference type="InterPro" id="IPR001841">
    <property type="entry name" value="Znf_RING"/>
</dbReference>
<keyword evidence="3" id="KW-0812">Transmembrane</keyword>
<feature type="transmembrane region" description="Helical" evidence="3">
    <location>
        <begin position="53"/>
        <end position="74"/>
    </location>
</feature>
<feature type="transmembrane region" description="Helical" evidence="3">
    <location>
        <begin position="185"/>
        <end position="204"/>
    </location>
</feature>
<feature type="region of interest" description="Disordered" evidence="2">
    <location>
        <begin position="396"/>
        <end position="423"/>
    </location>
</feature>
<dbReference type="Pfam" id="PF13920">
    <property type="entry name" value="zf-C3HC4_3"/>
    <property type="match status" value="1"/>
</dbReference>
<evidence type="ECO:0000256" key="2">
    <source>
        <dbReference type="SAM" id="MobiDB-lite"/>
    </source>
</evidence>
<dbReference type="VEuPathDB" id="CryptoDB:Vbra_14255"/>
<dbReference type="Proteomes" id="UP000041254">
    <property type="component" value="Unassembled WGS sequence"/>
</dbReference>
<feature type="transmembrane region" description="Helical" evidence="3">
    <location>
        <begin position="250"/>
        <end position="271"/>
    </location>
</feature>
<protein>
    <recommendedName>
        <fullName evidence="4">RING-type domain-containing protein</fullName>
    </recommendedName>
</protein>
<feature type="transmembrane region" description="Helical" evidence="3">
    <location>
        <begin position="216"/>
        <end position="238"/>
    </location>
</feature>
<gene>
    <name evidence="5" type="ORF">Vbra_14255</name>
</gene>
<dbReference type="SMART" id="SM00184">
    <property type="entry name" value="RING"/>
    <property type="match status" value="1"/>
</dbReference>
<proteinExistence type="predicted"/>
<keyword evidence="3" id="KW-0472">Membrane</keyword>
<keyword evidence="1" id="KW-0862">Zinc</keyword>
<dbReference type="PANTHER" id="PTHR14879">
    <property type="entry name" value="CASPASE REGULATOR, RING FINGER DOMAIN-CONTAINING"/>
    <property type="match status" value="1"/>
</dbReference>
<dbReference type="PANTHER" id="PTHR14879:SF5">
    <property type="entry name" value="RING-TYPE DOMAIN-CONTAINING PROTEIN"/>
    <property type="match status" value="1"/>
</dbReference>
<reference evidence="5 6" key="1">
    <citation type="submission" date="2014-11" db="EMBL/GenBank/DDBJ databases">
        <authorList>
            <person name="Zhu J."/>
            <person name="Qi W."/>
            <person name="Song R."/>
        </authorList>
    </citation>
    <scope>NUCLEOTIDE SEQUENCE [LARGE SCALE GENOMIC DNA]</scope>
</reference>
<dbReference type="GO" id="GO:0008270">
    <property type="term" value="F:zinc ion binding"/>
    <property type="evidence" value="ECO:0007669"/>
    <property type="project" value="UniProtKB-KW"/>
</dbReference>